<evidence type="ECO:0000256" key="5">
    <source>
        <dbReference type="SAM" id="Phobius"/>
    </source>
</evidence>
<feature type="transmembrane region" description="Helical" evidence="5">
    <location>
        <begin position="463"/>
        <end position="482"/>
    </location>
</feature>
<feature type="domain" description="Integral membrane bound transporter" evidence="6">
    <location>
        <begin position="387"/>
        <end position="507"/>
    </location>
</feature>
<keyword evidence="2 5" id="KW-0812">Transmembrane</keyword>
<evidence type="ECO:0000256" key="2">
    <source>
        <dbReference type="ARBA" id="ARBA00022692"/>
    </source>
</evidence>
<sequence>MAEASRPGGAGGAAAWLRRVGRWLELRSFGLTPEHFALQEGARAALIVALPLALILILGEHRLSWAIFAAFWLCLSDIAGPSRLRHRLLLVFCFAGAVVAFLGAWAASLGTVPAMLAGPMLVFLSILLPIRLAHSQMLATLLAVVAVVAVGFPASAEGAMVLALAFLSGGLWASLVIARLWRIDPVLALRQDSVAMFARLSDMAFDLAATGIRPHRDRLWHPEHAAHRRSIRIAIERLRVLISRYEGDAQAEVAHFCLHLREAEACFNALIALEHAFITDIGSAEERIASAKVLRNALMAARMTVAEVPGTRALLARRLTRLARGRAAMEEPTIRGVLSAVDAALAPLARAASPAEPPLLAAPPLPSLQAGLRQALRQAVSVAIVRYVALSLGLGYPYWAIMATVVVMQSAARTTWTRSLERIFGSLLGGAAALGLLHLAAAPPILALIALPLAGLTIALRTVNYTIFVVTLTMLFILVTELLQPGAGSASARILDNLLGSFAALFCVLALWPDRGPSLPQLIAQGLKANGAYLDAVRRGESAEVIEATRRAAGLSSIAAEVALHDLGGIPRRWHRQESHHAEALRSLRLLAGEAAAVWHAARADAPAPRRPAHQA</sequence>
<evidence type="ECO:0000256" key="1">
    <source>
        <dbReference type="ARBA" id="ARBA00004141"/>
    </source>
</evidence>
<reference evidence="7 8" key="1">
    <citation type="submission" date="2016-09" db="EMBL/GenBank/DDBJ databases">
        <title>Rhizobium sp. nov., a novel species isolated from the rice rhizosphere.</title>
        <authorList>
            <person name="Zhao J."/>
            <person name="Zhang X."/>
        </authorList>
    </citation>
    <scope>NUCLEOTIDE SEQUENCE [LARGE SCALE GENOMIC DNA]</scope>
    <source>
        <strain evidence="7 8">1.7048</strain>
    </source>
</reference>
<comment type="caution">
    <text evidence="7">The sequence shown here is derived from an EMBL/GenBank/DDBJ whole genome shotgun (WGS) entry which is preliminary data.</text>
</comment>
<feature type="transmembrane region" description="Helical" evidence="5">
    <location>
        <begin position="423"/>
        <end position="451"/>
    </location>
</feature>
<comment type="subcellular location">
    <subcellularLocation>
        <location evidence="1">Membrane</location>
        <topology evidence="1">Multi-pass membrane protein</topology>
    </subcellularLocation>
</comment>
<dbReference type="GO" id="GO:0016020">
    <property type="term" value="C:membrane"/>
    <property type="evidence" value="ECO:0007669"/>
    <property type="project" value="UniProtKB-SubCell"/>
</dbReference>
<feature type="transmembrane region" description="Helical" evidence="5">
    <location>
        <begin position="137"/>
        <end position="154"/>
    </location>
</feature>
<evidence type="ECO:0000256" key="4">
    <source>
        <dbReference type="ARBA" id="ARBA00023136"/>
    </source>
</evidence>
<accession>A0A1Q9ARG3</accession>
<dbReference type="EMBL" id="MKIP01000059">
    <property type="protein sequence ID" value="OLP58014.1"/>
    <property type="molecule type" value="Genomic_DNA"/>
</dbReference>
<proteinExistence type="predicted"/>
<keyword evidence="8" id="KW-1185">Reference proteome</keyword>
<dbReference type="InterPro" id="IPR049453">
    <property type="entry name" value="Memb_transporter_dom"/>
</dbReference>
<evidence type="ECO:0000256" key="3">
    <source>
        <dbReference type="ARBA" id="ARBA00022989"/>
    </source>
</evidence>
<evidence type="ECO:0000259" key="6">
    <source>
        <dbReference type="Pfam" id="PF13515"/>
    </source>
</evidence>
<name>A0A1Q9ARG3_9HYPH</name>
<feature type="transmembrane region" description="Helical" evidence="5">
    <location>
        <begin position="88"/>
        <end position="106"/>
    </location>
</feature>
<feature type="transmembrane region" description="Helical" evidence="5">
    <location>
        <begin position="494"/>
        <end position="512"/>
    </location>
</feature>
<evidence type="ECO:0000313" key="7">
    <source>
        <dbReference type="EMBL" id="OLP58014.1"/>
    </source>
</evidence>
<feature type="transmembrane region" description="Helical" evidence="5">
    <location>
        <begin position="112"/>
        <end position="130"/>
    </location>
</feature>
<dbReference type="AlphaFoldDB" id="A0A1Q9ARG3"/>
<dbReference type="Pfam" id="PF13515">
    <property type="entry name" value="FUSC_2"/>
    <property type="match status" value="1"/>
</dbReference>
<keyword evidence="3 5" id="KW-1133">Transmembrane helix</keyword>
<protein>
    <recommendedName>
        <fullName evidence="6">Integral membrane bound transporter domain-containing protein</fullName>
    </recommendedName>
</protein>
<keyword evidence="4 5" id="KW-0472">Membrane</keyword>
<gene>
    <name evidence="7" type="ORF">BJF93_13425</name>
</gene>
<organism evidence="7 8">
    <name type="scientific">Xaviernesmea oryzae</name>
    <dbReference type="NCBI Taxonomy" id="464029"/>
    <lineage>
        <taxon>Bacteria</taxon>
        <taxon>Pseudomonadati</taxon>
        <taxon>Pseudomonadota</taxon>
        <taxon>Alphaproteobacteria</taxon>
        <taxon>Hyphomicrobiales</taxon>
        <taxon>Rhizobiaceae</taxon>
        <taxon>Rhizobium/Agrobacterium group</taxon>
        <taxon>Xaviernesmea</taxon>
    </lineage>
</organism>
<evidence type="ECO:0000313" key="8">
    <source>
        <dbReference type="Proteomes" id="UP000186364"/>
    </source>
</evidence>
<feature type="transmembrane region" description="Helical" evidence="5">
    <location>
        <begin position="160"/>
        <end position="181"/>
    </location>
</feature>
<dbReference type="Proteomes" id="UP000186364">
    <property type="component" value="Unassembled WGS sequence"/>
</dbReference>
<feature type="transmembrane region" description="Helical" evidence="5">
    <location>
        <begin position="387"/>
        <end position="411"/>
    </location>
</feature>